<name>A0A7K9YI50_9GALL</name>
<dbReference type="InterPro" id="IPR015425">
    <property type="entry name" value="FH2_Formin"/>
</dbReference>
<comment type="caution">
    <text evidence="2">The sequence shown here is derived from an EMBL/GenBank/DDBJ whole genome shotgun (WGS) entry which is preliminary data.</text>
</comment>
<keyword evidence="3" id="KW-1185">Reference proteome</keyword>
<accession>A0A7K9YI50</accession>
<dbReference type="Proteomes" id="UP000522663">
    <property type="component" value="Unassembled WGS sequence"/>
</dbReference>
<dbReference type="EMBL" id="VXAB01005724">
    <property type="protein sequence ID" value="NXJ08654.1"/>
    <property type="molecule type" value="Genomic_DNA"/>
</dbReference>
<feature type="domain" description="FH2" evidence="1">
    <location>
        <begin position="1"/>
        <end position="74"/>
    </location>
</feature>
<proteinExistence type="predicted"/>
<evidence type="ECO:0000313" key="3">
    <source>
        <dbReference type="Proteomes" id="UP000522663"/>
    </source>
</evidence>
<dbReference type="PANTHER" id="PTHR46345:SF10">
    <property type="entry name" value="FORMIN-J"/>
    <property type="match status" value="1"/>
</dbReference>
<feature type="non-terminal residue" evidence="2">
    <location>
        <position position="74"/>
    </location>
</feature>
<dbReference type="SUPFAM" id="SSF101447">
    <property type="entry name" value="Formin homology 2 domain (FH2 domain)"/>
    <property type="match status" value="1"/>
</dbReference>
<organism evidence="2 3">
    <name type="scientific">Odontophorus gujanensis</name>
    <name type="common">marbled wood quail</name>
    <dbReference type="NCBI Taxonomy" id="886794"/>
    <lineage>
        <taxon>Eukaryota</taxon>
        <taxon>Metazoa</taxon>
        <taxon>Chordata</taxon>
        <taxon>Craniata</taxon>
        <taxon>Vertebrata</taxon>
        <taxon>Euteleostomi</taxon>
        <taxon>Archelosauria</taxon>
        <taxon>Archosauria</taxon>
        <taxon>Dinosauria</taxon>
        <taxon>Saurischia</taxon>
        <taxon>Theropoda</taxon>
        <taxon>Coelurosauria</taxon>
        <taxon>Aves</taxon>
        <taxon>Neognathae</taxon>
        <taxon>Galloanserae</taxon>
        <taxon>Galliformes</taxon>
        <taxon>Odontophoridae</taxon>
        <taxon>Odontophorus</taxon>
    </lineage>
</organism>
<evidence type="ECO:0000313" key="2">
    <source>
        <dbReference type="EMBL" id="NXJ08654.1"/>
    </source>
</evidence>
<sequence length="74" mass="8087">PQAALLEPKRSIALGVLLKQLKRPVRQIVRDIEEGVGAPYGAELLLELSRMLPGAVEVSRLRAFCGCPQQLPEP</sequence>
<reference evidence="2 3" key="1">
    <citation type="submission" date="2019-09" db="EMBL/GenBank/DDBJ databases">
        <title>Bird 10,000 Genomes (B10K) Project - Family phase.</title>
        <authorList>
            <person name="Zhang G."/>
        </authorList>
    </citation>
    <scope>NUCLEOTIDE SEQUENCE [LARGE SCALE GENOMIC DNA]</scope>
    <source>
        <strain evidence="2">B10K-DU-001-53</strain>
        <tissue evidence="2">Muscle</tissue>
    </source>
</reference>
<dbReference type="PANTHER" id="PTHR46345">
    <property type="entry name" value="INVERTED FORMIN-2"/>
    <property type="match status" value="1"/>
</dbReference>
<dbReference type="PROSITE" id="PS51444">
    <property type="entry name" value="FH2"/>
    <property type="match status" value="1"/>
</dbReference>
<dbReference type="OrthoDB" id="26518at2759"/>
<protein>
    <submittedName>
        <fullName evidence="2">FHDC1 protein</fullName>
    </submittedName>
</protein>
<gene>
    <name evidence="2" type="primary">Fhdc1_0</name>
    <name evidence="2" type="ORF">ODOGUJ_R15243</name>
</gene>
<evidence type="ECO:0000259" key="1">
    <source>
        <dbReference type="PROSITE" id="PS51444"/>
    </source>
</evidence>
<dbReference type="AlphaFoldDB" id="A0A7K9YI50"/>
<dbReference type="Gene3D" id="1.20.58.630">
    <property type="match status" value="1"/>
</dbReference>
<feature type="non-terminal residue" evidence="2">
    <location>
        <position position="1"/>
    </location>
</feature>